<gene>
    <name evidence="2" type="ORF">GCM10009680_15610</name>
</gene>
<dbReference type="EMBL" id="BAAALR010000020">
    <property type="protein sequence ID" value="GAA1676986.1"/>
    <property type="molecule type" value="Genomic_DNA"/>
</dbReference>
<protein>
    <recommendedName>
        <fullName evidence="4">DUF4132 domain-containing protein</fullName>
    </recommendedName>
</protein>
<reference evidence="2 3" key="1">
    <citation type="journal article" date="2019" name="Int. J. Syst. Evol. Microbiol.">
        <title>The Global Catalogue of Microorganisms (GCM) 10K type strain sequencing project: providing services to taxonomists for standard genome sequencing and annotation.</title>
        <authorList>
            <consortium name="The Broad Institute Genomics Platform"/>
            <consortium name="The Broad Institute Genome Sequencing Center for Infectious Disease"/>
            <person name="Wu L."/>
            <person name="Ma J."/>
        </authorList>
    </citation>
    <scope>NUCLEOTIDE SEQUENCE [LARGE SCALE GENOMIC DNA]</scope>
    <source>
        <strain evidence="2 3">JCM 13244</strain>
    </source>
</reference>
<comment type="caution">
    <text evidence="2">The sequence shown here is derived from an EMBL/GenBank/DDBJ whole genome shotgun (WGS) entry which is preliminary data.</text>
</comment>
<keyword evidence="3" id="KW-1185">Reference proteome</keyword>
<accession>A0ABN2GUA8</accession>
<evidence type="ECO:0000313" key="2">
    <source>
        <dbReference type="EMBL" id="GAA1676986.1"/>
    </source>
</evidence>
<evidence type="ECO:0008006" key="4">
    <source>
        <dbReference type="Google" id="ProtNLM"/>
    </source>
</evidence>
<dbReference type="InterPro" id="IPR025639">
    <property type="entry name" value="DruA"/>
</dbReference>
<sequence>MADGFLSLTFPPDDSSSYPVLMDDRTTLLVPVDKLVDFQPQELGALGPKFKEIVKSLDGALPSQIREVLKREAESCGQDTPTAKSFRVTLLILRDYIDSGYYPLMQGDDLVLAPLLEAENADEAERREALRKLYRQARTNALRIPGQRKSLERLLGTLTKSQYRSEECIASLADGPPELQLTVAGQGAGRAVWRAVRATWSMTPDASAPGREVSVVLEDRKFPGTPLGVAQFRNVVPEIRCRDSWLGLTSRNSEGGPGGFVDRLDGVPDAKDRISATVKVLTSLLDAVNPDGLPPIDLSGGTQQAESLQKLAARLRIAYNDARKLGQRELSRQLLAQTKRAETAAELSLGLAGLRSCLESPDAAQFLRENVLMRRLVDSGLRKIWHYHMGFVALEMSVCGAAPPFGPMRAGKLAAAVAGSETVLEAWGRDRPLGQIAATIYKPEVREKIPNPGPLVVFTSGLYPGHSSQYNRATSGGRRWIRIGETRGFGSFHVAADTIDAIDEYNVAADGYSHITRTFGEGASARFRAIGKALSGLGLPDLRRHDTRRPMYALPLVNDPGGVLLGWEAAGDVSGATAIDLAKQWWDRWVSARGALLAEQARCTPDLIDELAGMMREVGPTPDEPKRPDEPEQLTLAL</sequence>
<feature type="region of interest" description="Disordered" evidence="1">
    <location>
        <begin position="617"/>
        <end position="638"/>
    </location>
</feature>
<dbReference type="Pfam" id="PF14236">
    <property type="entry name" value="DruA"/>
    <property type="match status" value="1"/>
</dbReference>
<proteinExistence type="predicted"/>
<name>A0ABN2GUA8_9ACTN</name>
<evidence type="ECO:0000313" key="3">
    <source>
        <dbReference type="Proteomes" id="UP001499947"/>
    </source>
</evidence>
<organism evidence="2 3">
    <name type="scientific">Streptomyces yatensis</name>
    <dbReference type="NCBI Taxonomy" id="155177"/>
    <lineage>
        <taxon>Bacteria</taxon>
        <taxon>Bacillati</taxon>
        <taxon>Actinomycetota</taxon>
        <taxon>Actinomycetes</taxon>
        <taxon>Kitasatosporales</taxon>
        <taxon>Streptomycetaceae</taxon>
        <taxon>Streptomyces</taxon>
        <taxon>Streptomyces violaceusniger group</taxon>
    </lineage>
</organism>
<dbReference type="Proteomes" id="UP001499947">
    <property type="component" value="Unassembled WGS sequence"/>
</dbReference>
<evidence type="ECO:0000256" key="1">
    <source>
        <dbReference type="SAM" id="MobiDB-lite"/>
    </source>
</evidence>